<accession>A0A7W3TCY3</accession>
<evidence type="ECO:0000256" key="1">
    <source>
        <dbReference type="SAM" id="MobiDB-lite"/>
    </source>
</evidence>
<evidence type="ECO:0000313" key="3">
    <source>
        <dbReference type="Proteomes" id="UP000538929"/>
    </source>
</evidence>
<sequence length="46" mass="4575">MGRSPGDHIGVGTEGEAPEADTAVAPDGTEVPLPRAVDLPHPACLA</sequence>
<keyword evidence="3" id="KW-1185">Reference proteome</keyword>
<dbReference type="Proteomes" id="UP000538929">
    <property type="component" value="Unassembled WGS sequence"/>
</dbReference>
<dbReference type="EMBL" id="VKHT01000268">
    <property type="protein sequence ID" value="MBB0244576.1"/>
    <property type="molecule type" value="Genomic_DNA"/>
</dbReference>
<reference evidence="3" key="1">
    <citation type="submission" date="2019-10" db="EMBL/GenBank/DDBJ databases">
        <title>Streptomyces sp. nov., a novel actinobacterium isolated from alkaline environment.</title>
        <authorList>
            <person name="Golinska P."/>
        </authorList>
    </citation>
    <scope>NUCLEOTIDE SEQUENCE [LARGE SCALE GENOMIC DNA]</scope>
    <source>
        <strain evidence="3">DSM 42118</strain>
    </source>
</reference>
<evidence type="ECO:0000313" key="2">
    <source>
        <dbReference type="EMBL" id="MBB0244576.1"/>
    </source>
</evidence>
<organism evidence="2 3">
    <name type="scientific">Streptomyces alkaliphilus</name>
    <dbReference type="NCBI Taxonomy" id="1472722"/>
    <lineage>
        <taxon>Bacteria</taxon>
        <taxon>Bacillati</taxon>
        <taxon>Actinomycetota</taxon>
        <taxon>Actinomycetes</taxon>
        <taxon>Kitasatosporales</taxon>
        <taxon>Streptomycetaceae</taxon>
        <taxon>Streptomyces</taxon>
    </lineage>
</organism>
<protein>
    <submittedName>
        <fullName evidence="2">Uncharacterized protein</fullName>
    </submittedName>
</protein>
<gene>
    <name evidence="2" type="ORF">FNQ90_10790</name>
</gene>
<proteinExistence type="predicted"/>
<feature type="non-terminal residue" evidence="2">
    <location>
        <position position="46"/>
    </location>
</feature>
<feature type="region of interest" description="Disordered" evidence="1">
    <location>
        <begin position="1"/>
        <end position="46"/>
    </location>
</feature>
<dbReference type="AlphaFoldDB" id="A0A7W3TCY3"/>
<name>A0A7W3TCY3_9ACTN</name>
<comment type="caution">
    <text evidence="2">The sequence shown here is derived from an EMBL/GenBank/DDBJ whole genome shotgun (WGS) entry which is preliminary data.</text>
</comment>